<name>A0A369TAL5_9PROT</name>
<dbReference type="AlphaFoldDB" id="A0A369TAL5"/>
<evidence type="ECO:0000313" key="1">
    <source>
        <dbReference type="EMBL" id="RDD62369.1"/>
    </source>
</evidence>
<sequence length="62" mass="7282">MDRERVWSAAERLNKRYGEQAPTLASRKAKALLEQGRTERRKDWLRIMVASNALLQMQPRAE</sequence>
<organism evidence="1 2">
    <name type="scientific">Ferruginivarius sediminum</name>
    <dbReference type="NCBI Taxonomy" id="2661937"/>
    <lineage>
        <taxon>Bacteria</taxon>
        <taxon>Pseudomonadati</taxon>
        <taxon>Pseudomonadota</taxon>
        <taxon>Alphaproteobacteria</taxon>
        <taxon>Rhodospirillales</taxon>
        <taxon>Rhodospirillaceae</taxon>
        <taxon>Ferruginivarius</taxon>
    </lineage>
</organism>
<accession>A0A369TAL5</accession>
<gene>
    <name evidence="1" type="ORF">DRB17_09100</name>
</gene>
<dbReference type="Proteomes" id="UP000253941">
    <property type="component" value="Unassembled WGS sequence"/>
</dbReference>
<proteinExistence type="predicted"/>
<comment type="caution">
    <text evidence="1">The sequence shown here is derived from an EMBL/GenBank/DDBJ whole genome shotgun (WGS) entry which is preliminary data.</text>
</comment>
<keyword evidence="2" id="KW-1185">Reference proteome</keyword>
<evidence type="ECO:0000313" key="2">
    <source>
        <dbReference type="Proteomes" id="UP000253941"/>
    </source>
</evidence>
<protein>
    <submittedName>
        <fullName evidence="1">Uncharacterized protein</fullName>
    </submittedName>
</protein>
<reference evidence="1 2" key="1">
    <citation type="submission" date="2018-07" db="EMBL/GenBank/DDBJ databases">
        <title>Venubactetium sediminum gen. nov., sp. nov., isolated from a marine solar saltern.</title>
        <authorList>
            <person name="Wang S."/>
        </authorList>
    </citation>
    <scope>NUCLEOTIDE SEQUENCE [LARGE SCALE GENOMIC DNA]</scope>
    <source>
        <strain evidence="1 2">WD2A32</strain>
    </source>
</reference>
<dbReference type="RefSeq" id="WP_114581881.1">
    <property type="nucleotide sequence ID" value="NZ_QPMH01000006.1"/>
</dbReference>
<dbReference type="EMBL" id="QPMH01000006">
    <property type="protein sequence ID" value="RDD62369.1"/>
    <property type="molecule type" value="Genomic_DNA"/>
</dbReference>